<evidence type="ECO:0000256" key="5">
    <source>
        <dbReference type="PROSITE-ProRule" id="PRU00108"/>
    </source>
</evidence>
<protein>
    <submittedName>
        <fullName evidence="10">Uncharacterized protein</fullName>
    </submittedName>
</protein>
<dbReference type="PANTHER" id="PTHR11850">
    <property type="entry name" value="HOMEOBOX PROTEIN TRANSCRIPTION FACTORS"/>
    <property type="match status" value="1"/>
</dbReference>
<keyword evidence="2 5" id="KW-0238">DNA-binding</keyword>
<dbReference type="GO" id="GO:0003677">
    <property type="term" value="F:DNA binding"/>
    <property type="evidence" value="ECO:0007669"/>
    <property type="project" value="UniProtKB-UniRule"/>
</dbReference>
<comment type="caution">
    <text evidence="10">The sequence shown here is derived from an EMBL/GenBank/DDBJ whole genome shotgun (WGS) entry which is preliminary data.</text>
</comment>
<dbReference type="SUPFAM" id="SSF46689">
    <property type="entry name" value="Homeodomain-like"/>
    <property type="match status" value="1"/>
</dbReference>
<evidence type="ECO:0000313" key="10">
    <source>
        <dbReference type="EMBL" id="MCL7046181.1"/>
    </source>
</evidence>
<dbReference type="Gene3D" id="1.10.10.60">
    <property type="entry name" value="Homeodomain-like"/>
    <property type="match status" value="1"/>
</dbReference>
<reference evidence="10" key="1">
    <citation type="submission" date="2022-03" db="EMBL/GenBank/DDBJ databases">
        <title>A functionally conserved STORR gene fusion in Papaver species that diverged 16.8 million years ago.</title>
        <authorList>
            <person name="Catania T."/>
        </authorList>
    </citation>
    <scope>NUCLEOTIDE SEQUENCE</scope>
    <source>
        <strain evidence="10">S-191538</strain>
    </source>
</reference>
<dbReference type="GO" id="GO:0005634">
    <property type="term" value="C:nucleus"/>
    <property type="evidence" value="ECO:0007669"/>
    <property type="project" value="UniProtKB-SubCell"/>
</dbReference>
<dbReference type="EMBL" id="JAJJMA010278410">
    <property type="protein sequence ID" value="MCL7046181.1"/>
    <property type="molecule type" value="Genomic_DNA"/>
</dbReference>
<feature type="compositionally biased region" description="Basic and acidic residues" evidence="7">
    <location>
        <begin position="33"/>
        <end position="42"/>
    </location>
</feature>
<dbReference type="AlphaFoldDB" id="A0AA41VRK9"/>
<evidence type="ECO:0000259" key="8">
    <source>
        <dbReference type="PROSITE" id="PS50071"/>
    </source>
</evidence>
<dbReference type="InterPro" id="IPR005540">
    <property type="entry name" value="KNOX1"/>
</dbReference>
<comment type="subcellular location">
    <subcellularLocation>
        <location evidence="1 5">Nucleus</location>
    </subcellularLocation>
</comment>
<proteinExistence type="inferred from homology"/>
<accession>A0AA41VRK9</accession>
<evidence type="ECO:0000256" key="4">
    <source>
        <dbReference type="ARBA" id="ARBA00023242"/>
    </source>
</evidence>
<dbReference type="InterPro" id="IPR005541">
    <property type="entry name" value="KNOX2"/>
</dbReference>
<feature type="DNA-binding region" description="Homeobox; TALE-type" evidence="5">
    <location>
        <begin position="232"/>
        <end position="295"/>
    </location>
</feature>
<evidence type="ECO:0000313" key="11">
    <source>
        <dbReference type="Proteomes" id="UP001177140"/>
    </source>
</evidence>
<dbReference type="PROSITE" id="PS51213">
    <property type="entry name" value="ELK"/>
    <property type="match status" value="1"/>
</dbReference>
<dbReference type="InterPro" id="IPR005539">
    <property type="entry name" value="ELK_dom"/>
</dbReference>
<organism evidence="10 11">
    <name type="scientific">Papaver nudicaule</name>
    <name type="common">Iceland poppy</name>
    <dbReference type="NCBI Taxonomy" id="74823"/>
    <lineage>
        <taxon>Eukaryota</taxon>
        <taxon>Viridiplantae</taxon>
        <taxon>Streptophyta</taxon>
        <taxon>Embryophyta</taxon>
        <taxon>Tracheophyta</taxon>
        <taxon>Spermatophyta</taxon>
        <taxon>Magnoliopsida</taxon>
        <taxon>Ranunculales</taxon>
        <taxon>Papaveraceae</taxon>
        <taxon>Papaveroideae</taxon>
        <taxon>Papaver</taxon>
    </lineage>
</organism>
<dbReference type="Pfam" id="PF03791">
    <property type="entry name" value="KNOX2"/>
    <property type="match status" value="1"/>
</dbReference>
<evidence type="ECO:0000256" key="7">
    <source>
        <dbReference type="SAM" id="MobiDB-lite"/>
    </source>
</evidence>
<sequence>MQEPGGLVMLGGGNGSGGGGGMNLHHHLQQQQQHHEDESRQLKTEIASHPLCEQLLAAHVGCLRVATPIDHLPLIDSQLSQSHHILRFYASQHQNNQHHRLSPHERQDLDNFLAQYLLVLSSFKEQLQQHVRVHAVEAVMACREIEQSFQALTGVTLSEGSGATMSDDEDDFQMDYALEQSSGVEGHDMTGFGPLLPTESERTLMERVREELKIELKQGFRSRIEDVREEILRKRRAGKLPGDTTSVLKNWWQQHAKWPYPTEDDKAKLVEETGLQLKQINNWFINQRKRNWHSNSQSITSLKSKRRR</sequence>
<dbReference type="Pfam" id="PF03790">
    <property type="entry name" value="KNOX1"/>
    <property type="match status" value="1"/>
</dbReference>
<dbReference type="InterPro" id="IPR001356">
    <property type="entry name" value="HD"/>
</dbReference>
<feature type="domain" description="ELK" evidence="9">
    <location>
        <begin position="211"/>
        <end position="231"/>
    </location>
</feature>
<dbReference type="SMART" id="SM01255">
    <property type="entry name" value="KNOX1"/>
    <property type="match status" value="1"/>
</dbReference>
<feature type="domain" description="Homeobox" evidence="8">
    <location>
        <begin position="231"/>
        <end position="294"/>
    </location>
</feature>
<dbReference type="Proteomes" id="UP001177140">
    <property type="component" value="Unassembled WGS sequence"/>
</dbReference>
<evidence type="ECO:0000256" key="3">
    <source>
        <dbReference type="ARBA" id="ARBA00023155"/>
    </source>
</evidence>
<feature type="compositionally biased region" description="Gly residues" evidence="7">
    <location>
        <begin position="11"/>
        <end position="22"/>
    </location>
</feature>
<keyword evidence="3 5" id="KW-0371">Homeobox</keyword>
<evidence type="ECO:0000256" key="2">
    <source>
        <dbReference type="ARBA" id="ARBA00023125"/>
    </source>
</evidence>
<comment type="similarity">
    <text evidence="6">Belongs to the TALE/KNOX homeobox family.</text>
</comment>
<keyword evidence="11" id="KW-1185">Reference proteome</keyword>
<dbReference type="InterPro" id="IPR050224">
    <property type="entry name" value="TALE_homeobox"/>
</dbReference>
<dbReference type="SMART" id="SM01256">
    <property type="entry name" value="KNOX2"/>
    <property type="match status" value="1"/>
</dbReference>
<dbReference type="InterPro" id="IPR008422">
    <property type="entry name" value="KN_HD"/>
</dbReference>
<dbReference type="SMART" id="SM00389">
    <property type="entry name" value="HOX"/>
    <property type="match status" value="1"/>
</dbReference>
<evidence type="ECO:0000259" key="9">
    <source>
        <dbReference type="PROSITE" id="PS51213"/>
    </source>
</evidence>
<name>A0AA41VRK9_PAPNU</name>
<dbReference type="InterPro" id="IPR009057">
    <property type="entry name" value="Homeodomain-like_sf"/>
</dbReference>
<evidence type="ECO:0000256" key="1">
    <source>
        <dbReference type="ARBA" id="ARBA00004123"/>
    </source>
</evidence>
<keyword evidence="4 5" id="KW-0539">Nucleus</keyword>
<dbReference type="CDD" id="cd00086">
    <property type="entry name" value="homeodomain"/>
    <property type="match status" value="1"/>
</dbReference>
<gene>
    <name evidence="10" type="ORF">MKW94_004648</name>
</gene>
<feature type="region of interest" description="Disordered" evidence="7">
    <location>
        <begin position="11"/>
        <end position="42"/>
    </location>
</feature>
<dbReference type="PROSITE" id="PS50071">
    <property type="entry name" value="HOMEOBOX_2"/>
    <property type="match status" value="1"/>
</dbReference>
<evidence type="ECO:0000256" key="6">
    <source>
        <dbReference type="PROSITE-ProRule" id="PRU00559"/>
    </source>
</evidence>
<dbReference type="FunFam" id="1.10.10.60:FF:000143">
    <property type="entry name" value="homeobox protein knotted-1-like 3 isoform X1"/>
    <property type="match status" value="1"/>
</dbReference>
<dbReference type="GO" id="GO:0006355">
    <property type="term" value="P:regulation of DNA-templated transcription"/>
    <property type="evidence" value="ECO:0007669"/>
    <property type="project" value="InterPro"/>
</dbReference>
<dbReference type="Pfam" id="PF05920">
    <property type="entry name" value="Homeobox_KN"/>
    <property type="match status" value="1"/>
</dbReference>